<organism evidence="8 9">
    <name type="scientific">Azospirillum melinis</name>
    <dbReference type="NCBI Taxonomy" id="328839"/>
    <lineage>
        <taxon>Bacteria</taxon>
        <taxon>Pseudomonadati</taxon>
        <taxon>Pseudomonadota</taxon>
        <taxon>Alphaproteobacteria</taxon>
        <taxon>Rhodospirillales</taxon>
        <taxon>Azospirillaceae</taxon>
        <taxon>Azospirillum</taxon>
    </lineage>
</organism>
<evidence type="ECO:0000256" key="3">
    <source>
        <dbReference type="ARBA" id="ARBA00022692"/>
    </source>
</evidence>
<feature type="transmembrane region" description="Helical" evidence="6">
    <location>
        <begin position="210"/>
        <end position="236"/>
    </location>
</feature>
<feature type="chain" id="PRO_5047386887" evidence="7">
    <location>
        <begin position="23"/>
        <end position="298"/>
    </location>
</feature>
<name>A0ABX2K679_9PROT</name>
<feature type="signal peptide" evidence="7">
    <location>
        <begin position="1"/>
        <end position="22"/>
    </location>
</feature>
<reference evidence="8 9" key="1">
    <citation type="submission" date="2019-10" db="EMBL/GenBank/DDBJ databases">
        <title>Genome sequence of Azospirillum melinis.</title>
        <authorList>
            <person name="Ambrosini A."/>
            <person name="Sant'Anna F.H."/>
            <person name="Cassan F.D."/>
            <person name="Souza E.M."/>
            <person name="Passaglia L.M.P."/>
        </authorList>
    </citation>
    <scope>NUCLEOTIDE SEQUENCE [LARGE SCALE GENOMIC DNA]</scope>
    <source>
        <strain evidence="8 9">TMCY0552</strain>
    </source>
</reference>
<dbReference type="RefSeq" id="WP_174470386.1">
    <property type="nucleotide sequence ID" value="NZ_JAGINN010000036.1"/>
</dbReference>
<evidence type="ECO:0000313" key="9">
    <source>
        <dbReference type="Proteomes" id="UP000605086"/>
    </source>
</evidence>
<comment type="caution">
    <text evidence="8">The sequence shown here is derived from an EMBL/GenBank/DDBJ whole genome shotgun (WGS) entry which is preliminary data.</text>
</comment>
<evidence type="ECO:0000256" key="7">
    <source>
        <dbReference type="SAM" id="SignalP"/>
    </source>
</evidence>
<feature type="transmembrane region" description="Helical" evidence="6">
    <location>
        <begin position="68"/>
        <end position="90"/>
    </location>
</feature>
<dbReference type="EMBL" id="WHOS01000006">
    <property type="protein sequence ID" value="NUA99069.1"/>
    <property type="molecule type" value="Genomic_DNA"/>
</dbReference>
<feature type="transmembrane region" description="Helical" evidence="6">
    <location>
        <begin position="256"/>
        <end position="281"/>
    </location>
</feature>
<keyword evidence="3 6" id="KW-0812">Transmembrane</keyword>
<feature type="transmembrane region" description="Helical" evidence="6">
    <location>
        <begin position="178"/>
        <end position="198"/>
    </location>
</feature>
<gene>
    <name evidence="8" type="ORF">GBZ48_07185</name>
</gene>
<feature type="transmembrane region" description="Helical" evidence="6">
    <location>
        <begin position="102"/>
        <end position="122"/>
    </location>
</feature>
<keyword evidence="5 6" id="KW-0472">Membrane</keyword>
<accession>A0ABX2K679</accession>
<dbReference type="InterPro" id="IPR019108">
    <property type="entry name" value="Caa3_assmbl_CtaG-rel"/>
</dbReference>
<proteinExistence type="predicted"/>
<evidence type="ECO:0000256" key="2">
    <source>
        <dbReference type="ARBA" id="ARBA00022475"/>
    </source>
</evidence>
<dbReference type="Pfam" id="PF09678">
    <property type="entry name" value="Caa3_CtaG"/>
    <property type="match status" value="1"/>
</dbReference>
<evidence type="ECO:0000256" key="1">
    <source>
        <dbReference type="ARBA" id="ARBA00004651"/>
    </source>
</evidence>
<keyword evidence="2" id="KW-1003">Cell membrane</keyword>
<evidence type="ECO:0000256" key="5">
    <source>
        <dbReference type="ARBA" id="ARBA00023136"/>
    </source>
</evidence>
<keyword evidence="4 6" id="KW-1133">Transmembrane helix</keyword>
<evidence type="ECO:0000256" key="6">
    <source>
        <dbReference type="SAM" id="Phobius"/>
    </source>
</evidence>
<keyword evidence="7" id="KW-0732">Signal</keyword>
<dbReference type="Proteomes" id="UP000605086">
    <property type="component" value="Unassembled WGS sequence"/>
</dbReference>
<sequence length="298" mass="32158">MMSQLRTLGALALLLLPSPALAHGSSGESIAFEPWLGLPLLLSGMLYLTGSLRLAARRHRPGGGRRTLLFAGGWLLLALPLATPLHLWGGRSFAAHMVEHEIIMVLAAPLLALARPLGVLLWGIPGGVRRRLVQAGRQPLRGVWRPVTGPLTATALQTAVLWLWHIPAAFEAAVHSPVLHALQHMSFLASAVLFWWALAFGRAGRHGYGLGALCQFLTALQSGLLGALLTLAGTPWYPTYAIRTEGRLSPLEDQQLAGIVMWIPAGLVHAGAAFVLIALWLNGPRRRPGRNRDVLWAE</sequence>
<protein>
    <submittedName>
        <fullName evidence="8">Cytochrome c oxidase assembly protein</fullName>
    </submittedName>
</protein>
<evidence type="ECO:0000256" key="4">
    <source>
        <dbReference type="ARBA" id="ARBA00022989"/>
    </source>
</evidence>
<feature type="transmembrane region" description="Helical" evidence="6">
    <location>
        <begin position="34"/>
        <end position="56"/>
    </location>
</feature>
<keyword evidence="9" id="KW-1185">Reference proteome</keyword>
<comment type="subcellular location">
    <subcellularLocation>
        <location evidence="1">Cell membrane</location>
        <topology evidence="1">Multi-pass membrane protein</topology>
    </subcellularLocation>
</comment>
<evidence type="ECO:0000313" key="8">
    <source>
        <dbReference type="EMBL" id="NUA99069.1"/>
    </source>
</evidence>
<feature type="transmembrane region" description="Helical" evidence="6">
    <location>
        <begin position="143"/>
        <end position="166"/>
    </location>
</feature>